<dbReference type="SUPFAM" id="SSF111369">
    <property type="entry name" value="HlyD-like secretion proteins"/>
    <property type="match status" value="2"/>
</dbReference>
<evidence type="ECO:0000256" key="1">
    <source>
        <dbReference type="ARBA" id="ARBA00004196"/>
    </source>
</evidence>
<dbReference type="Gene3D" id="2.40.30.170">
    <property type="match status" value="1"/>
</dbReference>
<evidence type="ECO:0000313" key="10">
    <source>
        <dbReference type="Proteomes" id="UP000287247"/>
    </source>
</evidence>
<dbReference type="Proteomes" id="UP000287247">
    <property type="component" value="Unassembled WGS sequence"/>
</dbReference>
<keyword evidence="3" id="KW-0813">Transport</keyword>
<organism evidence="9 10">
    <name type="scientific">Aphanothece sacrum FPU1</name>
    <dbReference type="NCBI Taxonomy" id="1920663"/>
    <lineage>
        <taxon>Bacteria</taxon>
        <taxon>Bacillati</taxon>
        <taxon>Cyanobacteriota</taxon>
        <taxon>Cyanophyceae</taxon>
        <taxon>Oscillatoriophycideae</taxon>
        <taxon>Chroococcales</taxon>
        <taxon>Aphanothecaceae</taxon>
        <taxon>Aphanothece</taxon>
    </lineage>
</organism>
<evidence type="ECO:0000259" key="7">
    <source>
        <dbReference type="Pfam" id="PF25954"/>
    </source>
</evidence>
<feature type="domain" description="CusB-like beta-barrel" evidence="7">
    <location>
        <begin position="341"/>
        <end position="382"/>
    </location>
</feature>
<dbReference type="InterPro" id="IPR058625">
    <property type="entry name" value="MdtA-like_BSH"/>
</dbReference>
<evidence type="ECO:0000256" key="2">
    <source>
        <dbReference type="ARBA" id="ARBA00009477"/>
    </source>
</evidence>
<dbReference type="Pfam" id="PF25967">
    <property type="entry name" value="RND-MFP_C"/>
    <property type="match status" value="1"/>
</dbReference>
<reference evidence="10" key="1">
    <citation type="submission" date="2017-05" db="EMBL/GenBank/DDBJ databases">
        <title>Physiological properties and genetic analysis related to exopolysaccharide production of fresh-water unicellular cyanobacterium Aphanothece sacrum, Suizenji Nori, that has been cultured as a food source in Japan.</title>
        <authorList>
            <person name="Kanesaki Y."/>
            <person name="Yoshikawa S."/>
            <person name="Ohki K."/>
        </authorList>
    </citation>
    <scope>NUCLEOTIDE SEQUENCE [LARGE SCALE GENOMIC DNA]</scope>
    <source>
        <strain evidence="10">FPU1</strain>
    </source>
</reference>
<evidence type="ECO:0000256" key="5">
    <source>
        <dbReference type="SAM" id="Phobius"/>
    </source>
</evidence>
<dbReference type="Pfam" id="PF25917">
    <property type="entry name" value="BSH_RND"/>
    <property type="match status" value="1"/>
</dbReference>
<dbReference type="PRINTS" id="PR01490">
    <property type="entry name" value="RTXTOXIND"/>
</dbReference>
<proteinExistence type="inferred from homology"/>
<evidence type="ECO:0000313" key="9">
    <source>
        <dbReference type="EMBL" id="GBF81914.1"/>
    </source>
</evidence>
<comment type="caution">
    <text evidence="9">The sequence shown here is derived from an EMBL/GenBank/DDBJ whole genome shotgun (WGS) entry which is preliminary data.</text>
</comment>
<dbReference type="PANTHER" id="PTHR30469">
    <property type="entry name" value="MULTIDRUG RESISTANCE PROTEIN MDTA"/>
    <property type="match status" value="1"/>
</dbReference>
<keyword evidence="10" id="KW-1185">Reference proteome</keyword>
<comment type="subcellular location">
    <subcellularLocation>
        <location evidence="1">Cell envelope</location>
    </subcellularLocation>
</comment>
<dbReference type="InterPro" id="IPR006143">
    <property type="entry name" value="RND_pump_MFP"/>
</dbReference>
<keyword evidence="5" id="KW-0812">Transmembrane</keyword>
<dbReference type="InterPro" id="IPR058792">
    <property type="entry name" value="Beta-barrel_RND_2"/>
</dbReference>
<dbReference type="GO" id="GO:1990281">
    <property type="term" value="C:efflux pump complex"/>
    <property type="evidence" value="ECO:0007669"/>
    <property type="project" value="TreeGrafter"/>
</dbReference>
<feature type="domain" description="Multidrug resistance protein MdtA-like C-terminal permuted SH3" evidence="8">
    <location>
        <begin position="421"/>
        <end position="478"/>
    </location>
</feature>
<protein>
    <submittedName>
        <fullName evidence="9">Efflux transporter, RND family protein</fullName>
    </submittedName>
</protein>
<dbReference type="PANTHER" id="PTHR30469:SF33">
    <property type="entry name" value="SLR1207 PROTEIN"/>
    <property type="match status" value="1"/>
</dbReference>
<evidence type="ECO:0000259" key="8">
    <source>
        <dbReference type="Pfam" id="PF25967"/>
    </source>
</evidence>
<feature type="domain" description="Multidrug resistance protein MdtA-like barrel-sandwich hybrid" evidence="6">
    <location>
        <begin position="71"/>
        <end position="321"/>
    </location>
</feature>
<evidence type="ECO:0000256" key="4">
    <source>
        <dbReference type="SAM" id="Coils"/>
    </source>
</evidence>
<keyword evidence="4" id="KW-0175">Coiled coil</keyword>
<evidence type="ECO:0000259" key="6">
    <source>
        <dbReference type="Pfam" id="PF25917"/>
    </source>
</evidence>
<evidence type="ECO:0000256" key="3">
    <source>
        <dbReference type="ARBA" id="ARBA00022448"/>
    </source>
</evidence>
<keyword evidence="5" id="KW-0472">Membrane</keyword>
<sequence>MEVPVFGKFNRPLPWILALMTGGILVLGVSTYRMIQTPTVENEIDKMTVTIQRETLGIEIKASGTVEPIQSVNISPKNPGRLVQLRVEQGMPVKAGQILAIMENTEIRAQGKQAEANYQQTLANLSAAKTRIPSEINQAQTRYLKAKSEVEQAQANLEQVKQRIPKDIQQIESQLRAADGRYRLAASRVKRNEELMKEGAITQDSFDAVSSEYINAKATVVETLQKLEQTKNTAPPELGQLEQQIRQSQASVAEAKIAFEERKQTAQAEIAQLQAAAAANKAELERIVIQFQDTAIRAPFDGIVTQKFATQGAFVTPTTSASSTASATSSSIVALARGLKVVAKVPEVDIGNIQPGQPVSIIADAFPNETFQGQVIRIAPEAIVDQNVTSFEVTIGLITGRDKLLSKMNVDVSFLGQQLNQALVVPTVAIVTQEGKTGVMVPDAQNKPEFKPITIGLVLDDKTEILSGLTPGDRVFIDLPEQPNKKDNKDKKPE</sequence>
<gene>
    <name evidence="9" type="ORF">AsFPU1_3336</name>
</gene>
<dbReference type="NCBIfam" id="TIGR01730">
    <property type="entry name" value="RND_mfp"/>
    <property type="match status" value="1"/>
</dbReference>
<feature type="transmembrane region" description="Helical" evidence="5">
    <location>
        <begin position="12"/>
        <end position="32"/>
    </location>
</feature>
<dbReference type="OrthoDB" id="505602at2"/>
<dbReference type="GO" id="GO:0015562">
    <property type="term" value="F:efflux transmembrane transporter activity"/>
    <property type="evidence" value="ECO:0007669"/>
    <property type="project" value="TreeGrafter"/>
</dbReference>
<dbReference type="AlphaFoldDB" id="A0A401IKY5"/>
<dbReference type="Pfam" id="PF25954">
    <property type="entry name" value="Beta-barrel_RND_2"/>
    <property type="match status" value="1"/>
</dbReference>
<dbReference type="EMBL" id="BDQK01000014">
    <property type="protein sequence ID" value="GBF81914.1"/>
    <property type="molecule type" value="Genomic_DNA"/>
</dbReference>
<dbReference type="Gene3D" id="2.40.50.100">
    <property type="match status" value="2"/>
</dbReference>
<dbReference type="RefSeq" id="WP_124971367.1">
    <property type="nucleotide sequence ID" value="NZ_BDQK01000014.1"/>
</dbReference>
<keyword evidence="5" id="KW-1133">Transmembrane helix</keyword>
<dbReference type="Gene3D" id="2.40.420.20">
    <property type="match status" value="1"/>
</dbReference>
<name>A0A401IKY5_APHSA</name>
<feature type="coiled-coil region" evidence="4">
    <location>
        <begin position="238"/>
        <end position="283"/>
    </location>
</feature>
<accession>A0A401IKY5</accession>
<dbReference type="InterPro" id="IPR058627">
    <property type="entry name" value="MdtA-like_C"/>
</dbReference>
<feature type="coiled-coil region" evidence="4">
    <location>
        <begin position="136"/>
        <end position="170"/>
    </location>
</feature>
<comment type="similarity">
    <text evidence="2">Belongs to the membrane fusion protein (MFP) (TC 8.A.1) family.</text>
</comment>